<dbReference type="Proteomes" id="UP000703269">
    <property type="component" value="Unassembled WGS sequence"/>
</dbReference>
<reference evidence="5 6" key="1">
    <citation type="submission" date="2021-08" db="EMBL/GenBank/DDBJ databases">
        <title>Draft Genome Sequence of Phanerochaete sordida strain YK-624.</title>
        <authorList>
            <person name="Mori T."/>
            <person name="Dohra H."/>
            <person name="Suzuki T."/>
            <person name="Kawagishi H."/>
            <person name="Hirai H."/>
        </authorList>
    </citation>
    <scope>NUCLEOTIDE SEQUENCE [LARGE SCALE GENOMIC DNA]</scope>
    <source>
        <strain evidence="5 6">YK-624</strain>
    </source>
</reference>
<dbReference type="InterPro" id="IPR000873">
    <property type="entry name" value="AMP-dep_synth/lig_dom"/>
</dbReference>
<sequence length="569" mass="62589">MHLKSKFPQPPPVPDANAHYAMFGLPDYPQPEDFTVNIDAPSGRERSYYELRRLVKEGATGLAASESAGGLGLSAEAGHMVGLYSHNCIDYVAMVNALIYIGVPISLLSAYSTPYELAHALKTSKVTHLFIQPDFLSKAQEACKQYGLAEDRIYILEGSSPGRKSFQDLATQVRQRGTHLAMVKEVTKDTLAYLVFSSGTSGLPKAVMISHGNIWAMVLSQMIMKQEEDKVTQLPPPAAPPVWLIFLPLYHTYGVHMACFRQFFLKSTYVIAPKWDVQVVLKAIPKYRVQVMPLIPSAIHQMVNSPLFTKLDLSSLVSVSSGAAYLPPELARKFMGVVKSAATMLEGYGMSEQTLSAIRKPLPGLYGLHAPLGCTGILIAGMEGRIVRPDGTEAGVDEPGELWVRGPNVALGYFGNEKATRETFVDGWLHTGDAFRADRNELLFFVDRAKDTLKVSGAQVSPTEIEDTIRAHPEKLTTDVCVAGVSGGRTRDEKVPRAWLVLSDEGRRRGEKAAIGALDEWVKKNLSRYKWLRGGWEVVDAIPKNPTGKVMRRALVDRHEATLAEKAKL</sequence>
<feature type="domain" description="AMP-binding enzyme C-terminal" evidence="4">
    <location>
        <begin position="464"/>
        <end position="549"/>
    </location>
</feature>
<evidence type="ECO:0000313" key="5">
    <source>
        <dbReference type="EMBL" id="GJE97170.1"/>
    </source>
</evidence>
<comment type="caution">
    <text evidence="5">The sequence shown here is derived from an EMBL/GenBank/DDBJ whole genome shotgun (WGS) entry which is preliminary data.</text>
</comment>
<dbReference type="Gene3D" id="3.40.50.12780">
    <property type="entry name" value="N-terminal domain of ligase-like"/>
    <property type="match status" value="1"/>
</dbReference>
<proteinExistence type="inferred from homology"/>
<name>A0A9P3GPH0_9APHY</name>
<protein>
    <submittedName>
        <fullName evidence="5">Acetyl-CoA synthetase-like protein</fullName>
    </submittedName>
</protein>
<dbReference type="Gene3D" id="3.30.300.30">
    <property type="match status" value="1"/>
</dbReference>
<dbReference type="InterPro" id="IPR020845">
    <property type="entry name" value="AMP-binding_CS"/>
</dbReference>
<dbReference type="OrthoDB" id="1898221at2759"/>
<accession>A0A9P3GPH0</accession>
<dbReference type="Pfam" id="PF00501">
    <property type="entry name" value="AMP-binding"/>
    <property type="match status" value="1"/>
</dbReference>
<comment type="similarity">
    <text evidence="1">Belongs to the ATP-dependent AMP-binding enzyme family.</text>
</comment>
<dbReference type="PANTHER" id="PTHR24096:SF149">
    <property type="entry name" value="AMP-BINDING DOMAIN-CONTAINING PROTEIN-RELATED"/>
    <property type="match status" value="1"/>
</dbReference>
<evidence type="ECO:0000259" key="4">
    <source>
        <dbReference type="Pfam" id="PF13193"/>
    </source>
</evidence>
<evidence type="ECO:0000256" key="2">
    <source>
        <dbReference type="ARBA" id="ARBA00022598"/>
    </source>
</evidence>
<dbReference type="PROSITE" id="PS00455">
    <property type="entry name" value="AMP_BINDING"/>
    <property type="match status" value="1"/>
</dbReference>
<gene>
    <name evidence="5" type="ORF">PsYK624_133830</name>
</gene>
<evidence type="ECO:0000313" key="6">
    <source>
        <dbReference type="Proteomes" id="UP000703269"/>
    </source>
</evidence>
<dbReference type="GO" id="GO:0016405">
    <property type="term" value="F:CoA-ligase activity"/>
    <property type="evidence" value="ECO:0007669"/>
    <property type="project" value="TreeGrafter"/>
</dbReference>
<keyword evidence="6" id="KW-1185">Reference proteome</keyword>
<dbReference type="InterPro" id="IPR025110">
    <property type="entry name" value="AMP-bd_C"/>
</dbReference>
<dbReference type="InterPro" id="IPR045851">
    <property type="entry name" value="AMP-bd_C_sf"/>
</dbReference>
<dbReference type="PANTHER" id="PTHR24096">
    <property type="entry name" value="LONG-CHAIN-FATTY-ACID--COA LIGASE"/>
    <property type="match status" value="1"/>
</dbReference>
<dbReference type="SUPFAM" id="SSF56801">
    <property type="entry name" value="Acetyl-CoA synthetase-like"/>
    <property type="match status" value="1"/>
</dbReference>
<dbReference type="InterPro" id="IPR042099">
    <property type="entry name" value="ANL_N_sf"/>
</dbReference>
<organism evidence="5 6">
    <name type="scientific">Phanerochaete sordida</name>
    <dbReference type="NCBI Taxonomy" id="48140"/>
    <lineage>
        <taxon>Eukaryota</taxon>
        <taxon>Fungi</taxon>
        <taxon>Dikarya</taxon>
        <taxon>Basidiomycota</taxon>
        <taxon>Agaricomycotina</taxon>
        <taxon>Agaricomycetes</taxon>
        <taxon>Polyporales</taxon>
        <taxon>Phanerochaetaceae</taxon>
        <taxon>Phanerochaete</taxon>
    </lineage>
</organism>
<dbReference type="EMBL" id="BPQB01000068">
    <property type="protein sequence ID" value="GJE97170.1"/>
    <property type="molecule type" value="Genomic_DNA"/>
</dbReference>
<feature type="domain" description="AMP-dependent synthetase/ligase" evidence="3">
    <location>
        <begin position="33"/>
        <end position="414"/>
    </location>
</feature>
<keyword evidence="2" id="KW-0436">Ligase</keyword>
<dbReference type="AlphaFoldDB" id="A0A9P3GPH0"/>
<dbReference type="Pfam" id="PF13193">
    <property type="entry name" value="AMP-binding_C"/>
    <property type="match status" value="1"/>
</dbReference>
<evidence type="ECO:0000256" key="1">
    <source>
        <dbReference type="ARBA" id="ARBA00006432"/>
    </source>
</evidence>
<evidence type="ECO:0000259" key="3">
    <source>
        <dbReference type="Pfam" id="PF00501"/>
    </source>
</evidence>